<gene>
    <name evidence="2" type="ORF">ANI02nite_35190</name>
</gene>
<dbReference type="GO" id="GO:1990189">
    <property type="term" value="F:protein N-terminal-serine acetyltransferase activity"/>
    <property type="evidence" value="ECO:0007669"/>
    <property type="project" value="TreeGrafter"/>
</dbReference>
<dbReference type="Proteomes" id="UP000321635">
    <property type="component" value="Unassembled WGS sequence"/>
</dbReference>
<dbReference type="PROSITE" id="PS51186">
    <property type="entry name" value="GNAT"/>
    <property type="match status" value="1"/>
</dbReference>
<protein>
    <submittedName>
        <fullName evidence="2">N-acetyltransferase</fullName>
    </submittedName>
</protein>
<evidence type="ECO:0000259" key="1">
    <source>
        <dbReference type="PROSITE" id="PS51186"/>
    </source>
</evidence>
<comment type="caution">
    <text evidence="2">The sequence shown here is derived from an EMBL/GenBank/DDBJ whole genome shotgun (WGS) entry which is preliminary data.</text>
</comment>
<reference evidence="2 3" key="1">
    <citation type="submission" date="2019-07" db="EMBL/GenBank/DDBJ databases">
        <title>Whole genome shotgun sequence of Acetobacter nitrogenifigens NBRC 105050.</title>
        <authorList>
            <person name="Hosoyama A."/>
            <person name="Uohara A."/>
            <person name="Ohji S."/>
            <person name="Ichikawa N."/>
        </authorList>
    </citation>
    <scope>NUCLEOTIDE SEQUENCE [LARGE SCALE GENOMIC DNA]</scope>
    <source>
        <strain evidence="2 3">NBRC 105050</strain>
    </source>
</reference>
<dbReference type="GO" id="GO:0008999">
    <property type="term" value="F:protein-N-terminal-alanine acetyltransferase activity"/>
    <property type="evidence" value="ECO:0007669"/>
    <property type="project" value="TreeGrafter"/>
</dbReference>
<dbReference type="InterPro" id="IPR016181">
    <property type="entry name" value="Acyl_CoA_acyltransferase"/>
</dbReference>
<dbReference type="AlphaFoldDB" id="A0A511XFF0"/>
<dbReference type="EMBL" id="BJYF01000053">
    <property type="protein sequence ID" value="GEN61635.1"/>
    <property type="molecule type" value="Genomic_DNA"/>
</dbReference>
<evidence type="ECO:0000313" key="3">
    <source>
        <dbReference type="Proteomes" id="UP000321635"/>
    </source>
</evidence>
<dbReference type="STRING" id="1120919.GCA_000429165_03782"/>
<evidence type="ECO:0000313" key="2">
    <source>
        <dbReference type="EMBL" id="GEN61635.1"/>
    </source>
</evidence>
<keyword evidence="3" id="KW-1185">Reference proteome</keyword>
<dbReference type="CDD" id="cd04301">
    <property type="entry name" value="NAT_SF"/>
    <property type="match status" value="1"/>
</dbReference>
<dbReference type="SUPFAM" id="SSF55729">
    <property type="entry name" value="Acyl-CoA N-acyltransferases (Nat)"/>
    <property type="match status" value="1"/>
</dbReference>
<feature type="domain" description="N-acetyltransferase" evidence="1">
    <location>
        <begin position="23"/>
        <end position="185"/>
    </location>
</feature>
<dbReference type="PANTHER" id="PTHR43441">
    <property type="entry name" value="RIBOSOMAL-PROTEIN-SERINE ACETYLTRANSFERASE"/>
    <property type="match status" value="1"/>
</dbReference>
<dbReference type="PANTHER" id="PTHR43441:SF2">
    <property type="entry name" value="FAMILY ACETYLTRANSFERASE, PUTATIVE (AFU_ORTHOLOGUE AFUA_7G00850)-RELATED"/>
    <property type="match status" value="1"/>
</dbReference>
<proteinExistence type="predicted"/>
<organism evidence="2 3">
    <name type="scientific">Acetobacter nitrogenifigens DSM 23921 = NBRC 105050</name>
    <dbReference type="NCBI Taxonomy" id="1120919"/>
    <lineage>
        <taxon>Bacteria</taxon>
        <taxon>Pseudomonadati</taxon>
        <taxon>Pseudomonadota</taxon>
        <taxon>Alphaproteobacteria</taxon>
        <taxon>Acetobacterales</taxon>
        <taxon>Acetobacteraceae</taxon>
        <taxon>Acetobacter</taxon>
    </lineage>
</organism>
<dbReference type="Pfam" id="PF00583">
    <property type="entry name" value="Acetyltransf_1"/>
    <property type="match status" value="1"/>
</dbReference>
<dbReference type="InterPro" id="IPR051908">
    <property type="entry name" value="Ribosomal_N-acetyltransferase"/>
</dbReference>
<dbReference type="Gene3D" id="3.40.630.30">
    <property type="match status" value="1"/>
</dbReference>
<accession>A0A511XFF0</accession>
<dbReference type="GO" id="GO:0005737">
    <property type="term" value="C:cytoplasm"/>
    <property type="evidence" value="ECO:0007669"/>
    <property type="project" value="TreeGrafter"/>
</dbReference>
<keyword evidence="2" id="KW-0808">Transferase</keyword>
<dbReference type="InterPro" id="IPR000182">
    <property type="entry name" value="GNAT_dom"/>
</dbReference>
<sequence length="197" mass="22008">MARMTGYLMPSTPNKQVYALSLVPFADEHFATLSGWFQSQKEVTQWGGPGLLHPLDKSQLAPMMVEVDHSAAKALCWMVEDEAGKTIGHAQLAFDWPNGVARLCRVAIAPSERGRGLASHMVREVVARAFSHPQIERVELNVYSWNVAAIRAYARQNFVKEGVRRSSVLIDGERWDTVMMAMLRQEWEGANSTPPEA</sequence>
<name>A0A511XFF0_9PROT</name>